<feature type="non-terminal residue" evidence="1">
    <location>
        <position position="107"/>
    </location>
</feature>
<keyword evidence="2" id="KW-1185">Reference proteome</keyword>
<comment type="caution">
    <text evidence="1">The sequence shown here is derived from an EMBL/GenBank/DDBJ whole genome shotgun (WGS) entry which is preliminary data.</text>
</comment>
<name>A0ACA9MHU2_9GLOM</name>
<evidence type="ECO:0000313" key="2">
    <source>
        <dbReference type="Proteomes" id="UP000789366"/>
    </source>
</evidence>
<protein>
    <submittedName>
        <fullName evidence="1">10880_t:CDS:1</fullName>
    </submittedName>
</protein>
<proteinExistence type="predicted"/>
<organism evidence="1 2">
    <name type="scientific">Cetraspora pellucida</name>
    <dbReference type="NCBI Taxonomy" id="1433469"/>
    <lineage>
        <taxon>Eukaryota</taxon>
        <taxon>Fungi</taxon>
        <taxon>Fungi incertae sedis</taxon>
        <taxon>Mucoromycota</taxon>
        <taxon>Glomeromycotina</taxon>
        <taxon>Glomeromycetes</taxon>
        <taxon>Diversisporales</taxon>
        <taxon>Gigasporaceae</taxon>
        <taxon>Cetraspora</taxon>
    </lineage>
</organism>
<reference evidence="1" key="1">
    <citation type="submission" date="2021-06" db="EMBL/GenBank/DDBJ databases">
        <authorList>
            <person name="Kallberg Y."/>
            <person name="Tangrot J."/>
            <person name="Rosling A."/>
        </authorList>
    </citation>
    <scope>NUCLEOTIDE SEQUENCE</scope>
    <source>
        <strain evidence="1">28 12/20/2015</strain>
    </source>
</reference>
<gene>
    <name evidence="1" type="ORF">SPELUC_LOCUS6820</name>
</gene>
<evidence type="ECO:0000313" key="1">
    <source>
        <dbReference type="EMBL" id="CAG8592861.1"/>
    </source>
</evidence>
<accession>A0ACA9MHU2</accession>
<sequence length="107" mass="12418">MSNTFFRTDSGRVPPNQEEIYQNISISSEDELSSIVSINTENFVSFDFEIIEEPPPAYDTITQNTTEQISEEQREENTNIDANYLTEHFATELQPFYTEIKLLKETI</sequence>
<dbReference type="EMBL" id="CAJVPW010008367">
    <property type="protein sequence ID" value="CAG8592861.1"/>
    <property type="molecule type" value="Genomic_DNA"/>
</dbReference>
<dbReference type="Proteomes" id="UP000789366">
    <property type="component" value="Unassembled WGS sequence"/>
</dbReference>